<keyword evidence="3" id="KW-1185">Reference proteome</keyword>
<sequence>MKKFINNFIAIISFSAFAFIINGCVKDNITRTYTYSYYLPVYKTTAEVRANIRSNSPQQVVNPGKIVLLGNYIFLNEVDKGIHVIDNSNPASPRNLAFIDIPGNLDLALKGNTLYADLYTDLVTLDISNPLNIAVKKYNEGVFPFRSYGNGFYNDSTKIITDWVKRDTTITENLNDDPQLVVPQTAYMDVSINYSSSGSKNSGSPVGKGGSMARFTIVDKRLYTVSNSDLNVFNISIPNDPVYSKKVNLGSWNIETIFPFKDKLFIGSQNGMFVYNISNADNPSLVGQFSHVQSCDPVIADDDYAYVTLRTGSACFGNTNQLDVLQLNSFTNPTLVKTYPFTNPHGLSKDGDLLFICDGSDGLKIYNAAHVSDLQLIKQFSNIETYDVIAYNHIALVVAKDGLYQYDYSDANSIHLISKIGISRSKS</sequence>
<keyword evidence="1" id="KW-0732">Signal</keyword>
<dbReference type="RefSeq" id="WP_123118635.1">
    <property type="nucleotide sequence ID" value="NZ_RJJR01000001.1"/>
</dbReference>
<evidence type="ECO:0000313" key="2">
    <source>
        <dbReference type="EMBL" id="RNI39744.1"/>
    </source>
</evidence>
<organism evidence="2 3">
    <name type="scientific">Hanamia caeni</name>
    <dbReference type="NCBI Taxonomy" id="2294116"/>
    <lineage>
        <taxon>Bacteria</taxon>
        <taxon>Pseudomonadati</taxon>
        <taxon>Bacteroidota</taxon>
        <taxon>Chitinophagia</taxon>
        <taxon>Chitinophagales</taxon>
        <taxon>Chitinophagaceae</taxon>
        <taxon>Hanamia</taxon>
    </lineage>
</organism>
<reference evidence="2 3" key="1">
    <citation type="submission" date="2018-11" db="EMBL/GenBank/DDBJ databases">
        <title>Draft genome sequence of Ferruginibacter sp. BO-59.</title>
        <authorList>
            <person name="Im W.T."/>
        </authorList>
    </citation>
    <scope>NUCLEOTIDE SEQUENCE [LARGE SCALE GENOMIC DNA]</scope>
    <source>
        <strain evidence="2 3">BO-59</strain>
    </source>
</reference>
<name>A0A3M9NPZ4_9BACT</name>
<dbReference type="Proteomes" id="UP000267223">
    <property type="component" value="Unassembled WGS sequence"/>
</dbReference>
<comment type="caution">
    <text evidence="2">The sequence shown here is derived from an EMBL/GenBank/DDBJ whole genome shotgun (WGS) entry which is preliminary data.</text>
</comment>
<dbReference type="OrthoDB" id="1521841at2"/>
<accession>A0A3M9NPZ4</accession>
<feature type="chain" id="PRO_5018003322" description="LVIVD repeat-containing protein" evidence="1">
    <location>
        <begin position="19"/>
        <end position="427"/>
    </location>
</feature>
<gene>
    <name evidence="2" type="ORF">EFY79_00090</name>
</gene>
<evidence type="ECO:0000313" key="3">
    <source>
        <dbReference type="Proteomes" id="UP000267223"/>
    </source>
</evidence>
<dbReference type="EMBL" id="RJJR01000001">
    <property type="protein sequence ID" value="RNI39744.1"/>
    <property type="molecule type" value="Genomic_DNA"/>
</dbReference>
<evidence type="ECO:0008006" key="4">
    <source>
        <dbReference type="Google" id="ProtNLM"/>
    </source>
</evidence>
<dbReference type="SUPFAM" id="SSF63825">
    <property type="entry name" value="YWTD domain"/>
    <property type="match status" value="1"/>
</dbReference>
<dbReference type="AlphaFoldDB" id="A0A3M9NPZ4"/>
<evidence type="ECO:0000256" key="1">
    <source>
        <dbReference type="SAM" id="SignalP"/>
    </source>
</evidence>
<protein>
    <recommendedName>
        <fullName evidence="4">LVIVD repeat-containing protein</fullName>
    </recommendedName>
</protein>
<proteinExistence type="predicted"/>
<feature type="signal peptide" evidence="1">
    <location>
        <begin position="1"/>
        <end position="18"/>
    </location>
</feature>
<dbReference type="Pfam" id="PF08309">
    <property type="entry name" value="LVIVD"/>
    <property type="match status" value="2"/>
</dbReference>
<dbReference type="InterPro" id="IPR013211">
    <property type="entry name" value="LVIVD"/>
</dbReference>